<sequence length="154" mass="17217">MEYSDYLALLSELCQLFDQISHVEQQKIDAVQGHALDELNEAMKREQALTLALRGCEQKRETLLTGLGLTGISLRDMPSHCPPEYRAETSRMVEQVLKGYAVLQAAQGSARTLTELELRRVDGELARRGVEPDAESHYQASPARPTGMKTDFRA</sequence>
<evidence type="ECO:0008006" key="4">
    <source>
        <dbReference type="Google" id="ProtNLM"/>
    </source>
</evidence>
<organism evidence="2 3">
    <name type="scientific">Flavonifractor plautii 1_3_50AFAA</name>
    <dbReference type="NCBI Taxonomy" id="742738"/>
    <lineage>
        <taxon>Bacteria</taxon>
        <taxon>Bacillati</taxon>
        <taxon>Bacillota</taxon>
        <taxon>Clostridia</taxon>
        <taxon>Eubacteriales</taxon>
        <taxon>Oscillospiraceae</taxon>
        <taxon>Flavonifractor</taxon>
    </lineage>
</organism>
<dbReference type="PATRIC" id="fig|742738.3.peg.2289"/>
<accession>A0A096B7Y0</accession>
<dbReference type="eggNOG" id="ENOG50334T9">
    <property type="taxonomic scope" value="Bacteria"/>
</dbReference>
<dbReference type="EMBL" id="ADLO01000063">
    <property type="protein sequence ID" value="KGF55160.1"/>
    <property type="molecule type" value="Genomic_DNA"/>
</dbReference>
<dbReference type="Proteomes" id="UP000029585">
    <property type="component" value="Unassembled WGS sequence"/>
</dbReference>
<feature type="region of interest" description="Disordered" evidence="1">
    <location>
        <begin position="127"/>
        <end position="154"/>
    </location>
</feature>
<dbReference type="InterPro" id="IPR036679">
    <property type="entry name" value="FlgN-like_sf"/>
</dbReference>
<evidence type="ECO:0000313" key="3">
    <source>
        <dbReference type="Proteomes" id="UP000029585"/>
    </source>
</evidence>
<dbReference type="RefSeq" id="WP_007493128.1">
    <property type="nucleotide sequence ID" value="NZ_KN174163.1"/>
</dbReference>
<name>A0A096B7Y0_FLAPL</name>
<dbReference type="AlphaFoldDB" id="A0A096B7Y0"/>
<proteinExistence type="predicted"/>
<dbReference type="GO" id="GO:0044780">
    <property type="term" value="P:bacterial-type flagellum assembly"/>
    <property type="evidence" value="ECO:0007669"/>
    <property type="project" value="InterPro"/>
</dbReference>
<evidence type="ECO:0000313" key="2">
    <source>
        <dbReference type="EMBL" id="KGF55160.1"/>
    </source>
</evidence>
<protein>
    <recommendedName>
        <fullName evidence="4">FlgN protein</fullName>
    </recommendedName>
</protein>
<dbReference type="GeneID" id="63974837"/>
<gene>
    <name evidence="2" type="ORF">HMPREF9460_02227</name>
</gene>
<dbReference type="SUPFAM" id="SSF140566">
    <property type="entry name" value="FlgN-like"/>
    <property type="match status" value="1"/>
</dbReference>
<reference evidence="2 3" key="1">
    <citation type="submission" date="2011-08" db="EMBL/GenBank/DDBJ databases">
        <title>The Genome Sequence of Clostridium orbiscindens 1_3_50AFAA.</title>
        <authorList>
            <consortium name="The Broad Institute Genome Sequencing Platform"/>
            <person name="Earl A."/>
            <person name="Ward D."/>
            <person name="Feldgarden M."/>
            <person name="Gevers D."/>
            <person name="Daigneault M."/>
            <person name="Strauss J."/>
            <person name="Allen-Vercoe E."/>
            <person name="Young S.K."/>
            <person name="Zeng Q."/>
            <person name="Gargeya S."/>
            <person name="Fitzgerald M."/>
            <person name="Haas B."/>
            <person name="Abouelleil A."/>
            <person name="Alvarado L."/>
            <person name="Arachchi H.M."/>
            <person name="Berlin A."/>
            <person name="Brown A."/>
            <person name="Chapman S.B."/>
            <person name="Chen Z."/>
            <person name="Dunbar C."/>
            <person name="Freedman E."/>
            <person name="Gearin G."/>
            <person name="Gellesch M."/>
            <person name="Goldberg J."/>
            <person name="Griggs A."/>
            <person name="Gujja S."/>
            <person name="Heiman D."/>
            <person name="Howarth C."/>
            <person name="Larson L."/>
            <person name="Lui A."/>
            <person name="MacDonald P.J.P."/>
            <person name="Montmayeur A."/>
            <person name="Murphy C."/>
            <person name="Neiman D."/>
            <person name="Pearson M."/>
            <person name="Priest M."/>
            <person name="Roberts A."/>
            <person name="Saif S."/>
            <person name="Shea T."/>
            <person name="Shenoy N."/>
            <person name="Sisk P."/>
            <person name="Stolte C."/>
            <person name="Sykes S."/>
            <person name="Wortman J."/>
            <person name="Nusbaum C."/>
            <person name="Birren B."/>
        </authorList>
    </citation>
    <scope>NUCLEOTIDE SEQUENCE [LARGE SCALE GENOMIC DNA]</scope>
    <source>
        <strain evidence="2 3">1_3_50AFAA</strain>
    </source>
</reference>
<comment type="caution">
    <text evidence="2">The sequence shown here is derived from an EMBL/GenBank/DDBJ whole genome shotgun (WGS) entry which is preliminary data.</text>
</comment>
<dbReference type="Gene3D" id="1.20.58.300">
    <property type="entry name" value="FlgN-like"/>
    <property type="match status" value="1"/>
</dbReference>
<evidence type="ECO:0000256" key="1">
    <source>
        <dbReference type="SAM" id="MobiDB-lite"/>
    </source>
</evidence>
<keyword evidence="3" id="KW-1185">Reference proteome</keyword>
<feature type="compositionally biased region" description="Basic and acidic residues" evidence="1">
    <location>
        <begin position="127"/>
        <end position="136"/>
    </location>
</feature>
<dbReference type="HOGENOM" id="CLU_139748_0_0_9"/>